<protein>
    <submittedName>
        <fullName evidence="1">Uncharacterized protein</fullName>
    </submittedName>
</protein>
<organism evidence="1 2">
    <name type="scientific">Anaerocolumna chitinilytica</name>
    <dbReference type="NCBI Taxonomy" id="1727145"/>
    <lineage>
        <taxon>Bacteria</taxon>
        <taxon>Bacillati</taxon>
        <taxon>Bacillota</taxon>
        <taxon>Clostridia</taxon>
        <taxon>Lachnospirales</taxon>
        <taxon>Lachnospiraceae</taxon>
        <taxon>Anaerocolumna</taxon>
    </lineage>
</organism>
<name>A0A7I8DQN5_9FIRM</name>
<sequence length="55" mass="6362">MEFINFIQYDIILLEFDKQELFAVITTIGYCKFIIYEVKNTAGIIDIIIMLPAAT</sequence>
<evidence type="ECO:0000313" key="2">
    <source>
        <dbReference type="Proteomes" id="UP000515703"/>
    </source>
</evidence>
<keyword evidence="2" id="KW-1185">Reference proteome</keyword>
<dbReference type="KEGG" id="acht:bsdcttw_37690"/>
<evidence type="ECO:0000313" key="1">
    <source>
        <dbReference type="EMBL" id="BCK00729.1"/>
    </source>
</evidence>
<dbReference type="AlphaFoldDB" id="A0A7I8DQN5"/>
<reference evidence="1 2" key="2">
    <citation type="submission" date="2020-08" db="EMBL/GenBank/DDBJ databases">
        <authorList>
            <person name="Ueki A."/>
            <person name="Tonouchi A."/>
        </authorList>
    </citation>
    <scope>NUCLEOTIDE SEQUENCE [LARGE SCALE GENOMIC DNA]</scope>
    <source>
        <strain evidence="1 2">CTTW</strain>
    </source>
</reference>
<dbReference type="Proteomes" id="UP000515703">
    <property type="component" value="Chromosome"/>
</dbReference>
<accession>A0A7I8DQN5</accession>
<reference evidence="1 2" key="1">
    <citation type="submission" date="2020-08" db="EMBL/GenBank/DDBJ databases">
        <title>Draft genome sequencing of an Anaerocolumna strain isolated from anoxic soil subjected to BSD treatment.</title>
        <authorList>
            <person name="Uek A."/>
            <person name="Tonouchi A."/>
        </authorList>
    </citation>
    <scope>NUCLEOTIDE SEQUENCE [LARGE SCALE GENOMIC DNA]</scope>
    <source>
        <strain evidence="1 2">CTTW</strain>
    </source>
</reference>
<proteinExistence type="predicted"/>
<dbReference type="EMBL" id="AP023368">
    <property type="protein sequence ID" value="BCK00729.1"/>
    <property type="molecule type" value="Genomic_DNA"/>
</dbReference>
<gene>
    <name evidence="1" type="ORF">bsdcttw_37690</name>
</gene>